<evidence type="ECO:0000256" key="1">
    <source>
        <dbReference type="ARBA" id="ARBA00022737"/>
    </source>
</evidence>
<dbReference type="PROSITE" id="PS01159">
    <property type="entry name" value="WW_DOMAIN_1"/>
    <property type="match status" value="1"/>
</dbReference>
<evidence type="ECO:0000256" key="2">
    <source>
        <dbReference type="SAM" id="MobiDB-lite"/>
    </source>
</evidence>
<feature type="region of interest" description="Disordered" evidence="2">
    <location>
        <begin position="1024"/>
        <end position="1081"/>
    </location>
</feature>
<dbReference type="PROSITE" id="PS50020">
    <property type="entry name" value="WW_DOMAIN_2"/>
    <property type="match status" value="5"/>
</dbReference>
<dbReference type="GO" id="GO:0005634">
    <property type="term" value="C:nucleus"/>
    <property type="evidence" value="ECO:0007669"/>
    <property type="project" value="TreeGrafter"/>
</dbReference>
<feature type="domain" description="WW" evidence="3">
    <location>
        <begin position="214"/>
        <end position="241"/>
    </location>
</feature>
<protein>
    <recommendedName>
        <fullName evidence="3">WW domain-containing protein</fullName>
    </recommendedName>
</protein>
<gene>
    <name evidence="4" type="ORF">TL16_g08844</name>
</gene>
<feature type="compositionally biased region" description="Acidic residues" evidence="2">
    <location>
        <begin position="412"/>
        <end position="431"/>
    </location>
</feature>
<dbReference type="GO" id="GO:0070063">
    <property type="term" value="F:RNA polymerase binding"/>
    <property type="evidence" value="ECO:0007669"/>
    <property type="project" value="InterPro"/>
</dbReference>
<evidence type="ECO:0000313" key="4">
    <source>
        <dbReference type="EMBL" id="GMH81157.1"/>
    </source>
</evidence>
<feature type="compositionally biased region" description="Basic and acidic residues" evidence="2">
    <location>
        <begin position="1071"/>
        <end position="1080"/>
    </location>
</feature>
<dbReference type="SMART" id="SM00456">
    <property type="entry name" value="WW"/>
    <property type="match status" value="5"/>
</dbReference>
<feature type="compositionally biased region" description="Acidic residues" evidence="2">
    <location>
        <begin position="635"/>
        <end position="654"/>
    </location>
</feature>
<dbReference type="EMBL" id="BLQM01000295">
    <property type="protein sequence ID" value="GMH81157.1"/>
    <property type="molecule type" value="Genomic_DNA"/>
</dbReference>
<dbReference type="SUPFAM" id="SSF51045">
    <property type="entry name" value="WW domain"/>
    <property type="match status" value="5"/>
</dbReference>
<feature type="region of interest" description="Disordered" evidence="2">
    <location>
        <begin position="27"/>
        <end position="158"/>
    </location>
</feature>
<dbReference type="InterPro" id="IPR001202">
    <property type="entry name" value="WW_dom"/>
</dbReference>
<dbReference type="PANTHER" id="PTHR15377">
    <property type="entry name" value="TRANSCRIPTION ELONGATION REGULATOR 1"/>
    <property type="match status" value="1"/>
</dbReference>
<feature type="region of interest" description="Disordered" evidence="2">
    <location>
        <begin position="181"/>
        <end position="204"/>
    </location>
</feature>
<dbReference type="CDD" id="cd00201">
    <property type="entry name" value="WW"/>
    <property type="match status" value="5"/>
</dbReference>
<feature type="compositionally biased region" description="Acidic residues" evidence="2">
    <location>
        <begin position="230"/>
        <end position="279"/>
    </location>
</feature>
<feature type="region of interest" description="Disordered" evidence="2">
    <location>
        <begin position="228"/>
        <end position="309"/>
    </location>
</feature>
<accession>A0A9W7B4X1</accession>
<proteinExistence type="predicted"/>
<dbReference type="GO" id="GO:0003712">
    <property type="term" value="F:transcription coregulator activity"/>
    <property type="evidence" value="ECO:0007669"/>
    <property type="project" value="TreeGrafter"/>
</dbReference>
<feature type="compositionally biased region" description="Acidic residues" evidence="2">
    <location>
        <begin position="1030"/>
        <end position="1042"/>
    </location>
</feature>
<dbReference type="Proteomes" id="UP001162640">
    <property type="component" value="Unassembled WGS sequence"/>
</dbReference>
<dbReference type="Pfam" id="PF00397">
    <property type="entry name" value="WW"/>
    <property type="match status" value="3"/>
</dbReference>
<dbReference type="InterPro" id="IPR036020">
    <property type="entry name" value="WW_dom_sf"/>
</dbReference>
<keyword evidence="1" id="KW-0677">Repeat</keyword>
<dbReference type="Gene3D" id="2.20.70.10">
    <property type="match status" value="5"/>
</dbReference>
<name>A0A9W7B4X1_9STRA</name>
<sequence>MNCLLSSHLVPPILTLLRLPPPCPPLHRAPYPPHSDDAADDDSGDNNSSDGEEELADGWEARDDGSGNTYYFNNETEESVWDKPVKPSAPSASPAAAQQHTWEERDDGSGNVYFFNTETEESVWERPAEMDTVPLPSPETPSGSPQHSWEERDDGSGNIYFFNTETEESVWERPSEMDASPFFDENIASTPTMEGGGKVKKMKRVKLPHKDKKWDTRDDGSGNIYYFNFESEESQWDEPEDFEEDQNDDSEYEEVTDEEGEEETEEGGGDEDEIVDDPEPTSVWEAKDDGSGNAYYYNDETEESVWEEPEKYTAHVAAYAAWEASVEENKQKREAAAANKAAGGTPKAEEDPPARPSMLSVLGGGLLKKAAATVKREEGEDPPDYDSTPKKQQRDEGSEQHTPETDVSKYTEDEEEEHSEEEHSEEGEEEDFSRVKRPRDHLQFAPFGMFVSVKADSKPWARKWISIKHSSQTSTYEATITASPESNVELSVADYERMAFDLMSVTTLIKSTTKPTVQVKREEADGDKDPLAVLFPSQSEVENFVDAVEVRNRTSTPYHEINIGVGDVLDLTDLDIRALQVVTAEELQAEEEALHKYSEELHSILSNMKNISRQNKAVAHNAKTKSSSGANHLDSDEDSDEDYHDEDDDEDDDDAGSRRYPNKLKEVGQALVLINHEWQQIHLLVDFEHAELKFFTHADAKKPKLRLPLTNCSVSLTETENTKYSKSLKNPLSFQLTVDSTMLSAMSPLSPSKSPSKSGLGLSKDENVYAFRTFTLLQLWEWTVTFSSLGKVDKDNDTIAASKRFGWSVQALNGLEKSLADIVIKKLCLASEHEVIYHNPLAFGSPEAGLMDKSGLSVVSTGDHKSYGAPVGSVVTEADGTRVLAKLNYKQTTELLDNAPKMKPLRVKYRLPCISRVGASVREGAEGEWSDCIVKMNDMKMTFEQDKPVLEELDMLGGGDAILTLTANSRYPLLLVVKADMREVAVRFTSFKKLLEFNVGFLYSTMLVGAGSDELLLEQLDKNRGGGEWGESDSDVDEEGELGDVSMGGWMTDEADTPAKATSNSSSRRQTHQEEKKAEVTESAYEIVDQLQAHLTELEEPLPTTEELIALRKNLSEKHNKNIESLVKRVEADSEDRRIMVEEAEAKMIAQAKDQERNHGLGEEMMSMSEDDVSPLGDKGVDDRRASKQSGKDFQVSQPSTTPAVKTVEKMTLLSAFVKEVIASPEAVVASAVSLVGNPQLCRKFCRAIVQRLGCRYLTVPEEFLVPLVRFAVKTRNQVVVNSVVAEVCCLPEVLLFGKSVARVDRDLELGGEDEDDALAPEATALSMVRKIIGSLSAFGASNFPSSLVSCLQAVSSEVNSVLSAESILSEFILLKALNDAGVVTGRGGMVERFLITFLRTAAGGIGGRSNGNMTIRLRAQTAGLQVQFSKTLSDVLSVRVGGVRAPVGLGLNFESSFANGSGAKPKELLGKIVATGEDIYLIHSGIEEGMRGGGHGAFSSLTASLVALGSVDLGWTSVRDRDKAYVLKLDVFEGGEAAKAGASDEVAIQEARWLMSKAKARL</sequence>
<feature type="compositionally biased region" description="Acidic residues" evidence="2">
    <location>
        <begin position="38"/>
        <end position="57"/>
    </location>
</feature>
<comment type="caution">
    <text evidence="4">The sequence shown here is derived from an EMBL/GenBank/DDBJ whole genome shotgun (WGS) entry which is preliminary data.</text>
</comment>
<evidence type="ECO:0000313" key="5">
    <source>
        <dbReference type="Proteomes" id="UP001162640"/>
    </source>
</evidence>
<feature type="domain" description="WW" evidence="3">
    <location>
        <begin position="284"/>
        <end position="311"/>
    </location>
</feature>
<feature type="compositionally biased region" description="Low complexity" evidence="2">
    <location>
        <begin position="88"/>
        <end position="97"/>
    </location>
</feature>
<feature type="domain" description="WW" evidence="3">
    <location>
        <begin position="53"/>
        <end position="86"/>
    </location>
</feature>
<reference evidence="5" key="1">
    <citation type="journal article" date="2023" name="Commun. Biol.">
        <title>Genome analysis of Parmales, the sister group of diatoms, reveals the evolutionary specialization of diatoms from phago-mixotrophs to photoautotrophs.</title>
        <authorList>
            <person name="Ban H."/>
            <person name="Sato S."/>
            <person name="Yoshikawa S."/>
            <person name="Yamada K."/>
            <person name="Nakamura Y."/>
            <person name="Ichinomiya M."/>
            <person name="Sato N."/>
            <person name="Blanc-Mathieu R."/>
            <person name="Endo H."/>
            <person name="Kuwata A."/>
            <person name="Ogata H."/>
        </authorList>
    </citation>
    <scope>NUCLEOTIDE SEQUENCE [LARGE SCALE GENOMIC DNA]</scope>
</reference>
<organism evidence="4 5">
    <name type="scientific">Triparma laevis f. inornata</name>
    <dbReference type="NCBI Taxonomy" id="1714386"/>
    <lineage>
        <taxon>Eukaryota</taxon>
        <taxon>Sar</taxon>
        <taxon>Stramenopiles</taxon>
        <taxon>Ochrophyta</taxon>
        <taxon>Bolidophyceae</taxon>
        <taxon>Parmales</taxon>
        <taxon>Triparmaceae</taxon>
        <taxon>Triparma</taxon>
    </lineage>
</organism>
<feature type="region of interest" description="Disordered" evidence="2">
    <location>
        <begin position="324"/>
        <end position="436"/>
    </location>
</feature>
<feature type="region of interest" description="Disordered" evidence="2">
    <location>
        <begin position="615"/>
        <end position="660"/>
    </location>
</feature>
<feature type="region of interest" description="Disordered" evidence="2">
    <location>
        <begin position="1169"/>
        <end position="1201"/>
    </location>
</feature>
<dbReference type="InterPro" id="IPR045148">
    <property type="entry name" value="TCRG1-like"/>
</dbReference>
<evidence type="ECO:0000259" key="3">
    <source>
        <dbReference type="PROSITE" id="PS50020"/>
    </source>
</evidence>
<feature type="compositionally biased region" description="Basic and acidic residues" evidence="2">
    <location>
        <begin position="387"/>
        <end position="411"/>
    </location>
</feature>
<feature type="domain" description="WW" evidence="3">
    <location>
        <begin position="143"/>
        <end position="176"/>
    </location>
</feature>
<dbReference type="PANTHER" id="PTHR15377:SF3">
    <property type="entry name" value="WW DOMAIN-CONTAINING PROTEIN"/>
    <property type="match status" value="1"/>
</dbReference>
<feature type="domain" description="WW" evidence="3">
    <location>
        <begin position="102"/>
        <end position="129"/>
    </location>
</feature>